<dbReference type="NCBIfam" id="TIGR03223">
    <property type="entry name" value="Phn_opern_protn"/>
    <property type="match status" value="1"/>
</dbReference>
<comment type="caution">
    <text evidence="1">The sequence shown here is derived from an EMBL/GenBank/DDBJ whole genome shotgun (WGS) entry which is preliminary data.</text>
</comment>
<evidence type="ECO:0000313" key="1">
    <source>
        <dbReference type="EMBL" id="MDO6965768.1"/>
    </source>
</evidence>
<reference evidence="1" key="1">
    <citation type="journal article" date="2015" name="Int. J. Syst. Evol. Microbiol.">
        <title>Rhizobium alvei sp. nov., isolated from a freshwater river.</title>
        <authorList>
            <person name="Sheu S.Y."/>
            <person name="Huang H.W."/>
            <person name="Young C.C."/>
            <person name="Chen W.M."/>
        </authorList>
    </citation>
    <scope>NUCLEOTIDE SEQUENCE</scope>
    <source>
        <strain evidence="1">TNR-22</strain>
    </source>
</reference>
<reference evidence="1" key="2">
    <citation type="submission" date="2023-07" db="EMBL/GenBank/DDBJ databases">
        <authorList>
            <person name="Shen H."/>
        </authorList>
    </citation>
    <scope>NUCLEOTIDE SEQUENCE</scope>
    <source>
        <strain evidence="1">TNR-22</strain>
    </source>
</reference>
<sequence length="235" mass="26513">MRYAIYFTPPADDPLTRKAAHWLGRDAFDGAAIAQPSSEHFGQQALAELTADPRRYGFHGTLKAPFMLAEGKTEAELVEALDLLASDLPAFTLPQIVLGRLGPFFALVPAEWSAELQLLCDTAVMRLESFRAPLNEADIARRQPEKLSESQRENLRTWGYPYVFEDFRFHMTLTGPVPPEQQPFMQQELDRHFAGHANEPLEFSQLALFIEPERGAPFLVRHVAKLAEPKLRKTA</sequence>
<name>A0ABT8YR02_9HYPH</name>
<evidence type="ECO:0000313" key="2">
    <source>
        <dbReference type="Proteomes" id="UP001174932"/>
    </source>
</evidence>
<dbReference type="Pfam" id="PF06299">
    <property type="entry name" value="DUF1045"/>
    <property type="match status" value="1"/>
</dbReference>
<gene>
    <name evidence="1" type="ORF">Q4481_17540</name>
</gene>
<dbReference type="Proteomes" id="UP001174932">
    <property type="component" value="Unassembled WGS sequence"/>
</dbReference>
<proteinExistence type="predicted"/>
<keyword evidence="2" id="KW-1185">Reference proteome</keyword>
<accession>A0ABT8YR02</accession>
<dbReference type="InterPro" id="IPR009389">
    <property type="entry name" value="DUF1045"/>
</dbReference>
<dbReference type="PIRSF" id="PIRSF033328">
    <property type="entry name" value="Phest_Mll4975"/>
    <property type="match status" value="1"/>
</dbReference>
<organism evidence="1 2">
    <name type="scientific">Rhizobium alvei</name>
    <dbReference type="NCBI Taxonomy" id="1132659"/>
    <lineage>
        <taxon>Bacteria</taxon>
        <taxon>Pseudomonadati</taxon>
        <taxon>Pseudomonadota</taxon>
        <taxon>Alphaproteobacteria</taxon>
        <taxon>Hyphomicrobiales</taxon>
        <taxon>Rhizobiaceae</taxon>
        <taxon>Rhizobium/Agrobacterium group</taxon>
        <taxon>Rhizobium</taxon>
    </lineage>
</organism>
<dbReference type="RefSeq" id="WP_304377698.1">
    <property type="nucleotide sequence ID" value="NZ_JAUOZU010000013.1"/>
</dbReference>
<dbReference type="EMBL" id="JAUOZU010000013">
    <property type="protein sequence ID" value="MDO6965768.1"/>
    <property type="molecule type" value="Genomic_DNA"/>
</dbReference>
<protein>
    <submittedName>
        <fullName evidence="1">DUF1045 domain-containing protein</fullName>
    </submittedName>
</protein>